<keyword evidence="3" id="KW-1185">Reference proteome</keyword>
<organism evidence="2 3">
    <name type="scientific">Arsenicicoccus cauae</name>
    <dbReference type="NCBI Taxonomy" id="2663847"/>
    <lineage>
        <taxon>Bacteria</taxon>
        <taxon>Bacillati</taxon>
        <taxon>Actinomycetota</taxon>
        <taxon>Actinomycetes</taxon>
        <taxon>Micrococcales</taxon>
        <taxon>Intrasporangiaceae</taxon>
        <taxon>Arsenicicoccus</taxon>
    </lineage>
</organism>
<proteinExistence type="predicted"/>
<sequence length="260" mass="27682">MERQLTLGVGESGTSGSPAFDELRASMGRDHAVRSEVENSLQLLIDRCDPSDRGNRFVVGASVEWIVAAAAWSTGILSAPGGHNVDGFDLQDLQDQARGLWSVKASFQPKPTAFRITNGLGGAGRGLTDPTIFIHPRLPGIVLVHPAVHDDVAAEVKAQPDGTTLAFRPIADHARARPSCVIPLRVPENEHRGKEDAALLFAKGLVSPERFPRLSGIFTAAEPKRGGSVVDEIRALAAMRDSGVLTDEDFSAAKRQVLGG</sequence>
<protein>
    <recommendedName>
        <fullName evidence="1">SHOCT domain-containing protein</fullName>
    </recommendedName>
</protein>
<accession>A0A6I3IFB1</accession>
<reference evidence="2 3" key="1">
    <citation type="submission" date="2019-11" db="EMBL/GenBank/DDBJ databases">
        <title>Whole genome sequencing identifies a novel species of the genus Arsenicicoccus isolated from human blood.</title>
        <authorList>
            <person name="Jeong J.H."/>
            <person name="Kweon O.J."/>
            <person name="Kim H.R."/>
            <person name="Kim T.-H."/>
            <person name="Ha S.-M."/>
            <person name="Lee M.-K."/>
        </authorList>
    </citation>
    <scope>NUCLEOTIDE SEQUENCE [LARGE SCALE GENOMIC DNA]</scope>
    <source>
        <strain evidence="2 3">MKL-02</strain>
    </source>
</reference>
<dbReference type="Pfam" id="PF09851">
    <property type="entry name" value="SHOCT"/>
    <property type="match status" value="1"/>
</dbReference>
<dbReference type="AlphaFoldDB" id="A0A6I3IFB1"/>
<evidence type="ECO:0000313" key="3">
    <source>
        <dbReference type="Proteomes" id="UP000431092"/>
    </source>
</evidence>
<dbReference type="RefSeq" id="WP_154592711.1">
    <property type="nucleotide sequence ID" value="NZ_WLVL01000019.1"/>
</dbReference>
<dbReference type="EMBL" id="WLVL01000019">
    <property type="protein sequence ID" value="MTB71373.1"/>
    <property type="molecule type" value="Genomic_DNA"/>
</dbReference>
<comment type="caution">
    <text evidence="2">The sequence shown here is derived from an EMBL/GenBank/DDBJ whole genome shotgun (WGS) entry which is preliminary data.</text>
</comment>
<gene>
    <name evidence="2" type="ORF">GGG17_05195</name>
</gene>
<evidence type="ECO:0000259" key="1">
    <source>
        <dbReference type="Pfam" id="PF09851"/>
    </source>
</evidence>
<feature type="domain" description="SHOCT" evidence="1">
    <location>
        <begin position="231"/>
        <end position="258"/>
    </location>
</feature>
<evidence type="ECO:0000313" key="2">
    <source>
        <dbReference type="EMBL" id="MTB71373.1"/>
    </source>
</evidence>
<dbReference type="InterPro" id="IPR018649">
    <property type="entry name" value="SHOCT"/>
</dbReference>
<name>A0A6I3IFB1_9MICO</name>
<dbReference type="Proteomes" id="UP000431092">
    <property type="component" value="Unassembled WGS sequence"/>
</dbReference>